<evidence type="ECO:0000256" key="2">
    <source>
        <dbReference type="ARBA" id="ARBA00022837"/>
    </source>
</evidence>
<accession>A0A1E4TP57</accession>
<dbReference type="InterPro" id="IPR018247">
    <property type="entry name" value="EF_Hand_1_Ca_BS"/>
</dbReference>
<dbReference type="InterPro" id="IPR050403">
    <property type="entry name" value="Myosin_RLC"/>
</dbReference>
<evidence type="ECO:0000256" key="1">
    <source>
        <dbReference type="ARBA" id="ARBA00022737"/>
    </source>
</evidence>
<sequence>MQSFSPEQISVLRSIFEIIDQDSNGKITKQDLLQTFKNLDDNTKNEKYVNNMLKGLDEITFPIFLKIMGGKDLLSSENLMKSLRVFNKNGSSANGEIEINVEELKTNILNLNQKDSDSSATSDTKITEKEIDGAIGGFIKEDNMNGEKIFMASRFINNVGI</sequence>
<evidence type="ECO:0000259" key="3">
    <source>
        <dbReference type="PROSITE" id="PS50222"/>
    </source>
</evidence>
<keyword evidence="1" id="KW-0677">Repeat</keyword>
<dbReference type="Proteomes" id="UP000094236">
    <property type="component" value="Unassembled WGS sequence"/>
</dbReference>
<dbReference type="PROSITE" id="PS00018">
    <property type="entry name" value="EF_HAND_1"/>
    <property type="match status" value="1"/>
</dbReference>
<dbReference type="GO" id="GO:0005509">
    <property type="term" value="F:calcium ion binding"/>
    <property type="evidence" value="ECO:0007669"/>
    <property type="project" value="InterPro"/>
</dbReference>
<proteinExistence type="predicted"/>
<keyword evidence="2" id="KW-0106">Calcium</keyword>
<dbReference type="Pfam" id="PF13405">
    <property type="entry name" value="EF-hand_6"/>
    <property type="match status" value="1"/>
</dbReference>
<dbReference type="Gene3D" id="1.10.238.10">
    <property type="entry name" value="EF-hand"/>
    <property type="match status" value="1"/>
</dbReference>
<name>A0A1E4TP57_PACTA</name>
<dbReference type="SUPFAM" id="SSF47473">
    <property type="entry name" value="EF-hand"/>
    <property type="match status" value="1"/>
</dbReference>
<dbReference type="PROSITE" id="PS50222">
    <property type="entry name" value="EF_HAND_2"/>
    <property type="match status" value="1"/>
</dbReference>
<dbReference type="SMART" id="SM00054">
    <property type="entry name" value="EFh"/>
    <property type="match status" value="1"/>
</dbReference>
<dbReference type="InterPro" id="IPR002048">
    <property type="entry name" value="EF_hand_dom"/>
</dbReference>
<keyword evidence="5" id="KW-1185">Reference proteome</keyword>
<reference evidence="5" key="1">
    <citation type="submission" date="2016-05" db="EMBL/GenBank/DDBJ databases">
        <title>Comparative genomics of biotechnologically important yeasts.</title>
        <authorList>
            <consortium name="DOE Joint Genome Institute"/>
            <person name="Riley R."/>
            <person name="Haridas S."/>
            <person name="Wolfe K.H."/>
            <person name="Lopes M.R."/>
            <person name="Hittinger C.T."/>
            <person name="Goker M."/>
            <person name="Salamov A."/>
            <person name="Wisecaver J."/>
            <person name="Long T.M."/>
            <person name="Aerts A.L."/>
            <person name="Barry K."/>
            <person name="Choi C."/>
            <person name="Clum A."/>
            <person name="Coughlan A.Y."/>
            <person name="Deshpande S."/>
            <person name="Douglass A.P."/>
            <person name="Hanson S.J."/>
            <person name="Klenk H.-P."/>
            <person name="Labutti K."/>
            <person name="Lapidus A."/>
            <person name="Lindquist E."/>
            <person name="Lipzen A."/>
            <person name="Meier-Kolthoff J.P."/>
            <person name="Ohm R.A."/>
            <person name="Otillar R.P."/>
            <person name="Pangilinan J."/>
            <person name="Peng Y."/>
            <person name="Rokas A."/>
            <person name="Rosa C.A."/>
            <person name="Scheuner C."/>
            <person name="Sibirny A.A."/>
            <person name="Slot J.C."/>
            <person name="Stielow J.B."/>
            <person name="Sun H."/>
            <person name="Kurtzman C.P."/>
            <person name="Blackwell M."/>
            <person name="Grigoriev I.V."/>
            <person name="Jeffries T.W."/>
        </authorList>
    </citation>
    <scope>NUCLEOTIDE SEQUENCE [LARGE SCALE GENOMIC DNA]</scope>
    <source>
        <strain evidence="5">NRRL Y-2460</strain>
    </source>
</reference>
<dbReference type="PANTHER" id="PTHR23049">
    <property type="entry name" value="MYOSIN REGULATORY LIGHT CHAIN 2"/>
    <property type="match status" value="1"/>
</dbReference>
<evidence type="ECO:0000313" key="4">
    <source>
        <dbReference type="EMBL" id="ODV93543.1"/>
    </source>
</evidence>
<gene>
    <name evidence="4" type="ORF">PACTADRAFT_52109</name>
</gene>
<protein>
    <recommendedName>
        <fullName evidence="3">EF-hand domain-containing protein</fullName>
    </recommendedName>
</protein>
<dbReference type="OrthoDB" id="429467at2759"/>
<dbReference type="STRING" id="669874.A0A1E4TP57"/>
<dbReference type="InterPro" id="IPR011992">
    <property type="entry name" value="EF-hand-dom_pair"/>
</dbReference>
<organism evidence="4 5">
    <name type="scientific">Pachysolen tannophilus NRRL Y-2460</name>
    <dbReference type="NCBI Taxonomy" id="669874"/>
    <lineage>
        <taxon>Eukaryota</taxon>
        <taxon>Fungi</taxon>
        <taxon>Dikarya</taxon>
        <taxon>Ascomycota</taxon>
        <taxon>Saccharomycotina</taxon>
        <taxon>Pichiomycetes</taxon>
        <taxon>Pachysolenaceae</taxon>
        <taxon>Pachysolen</taxon>
    </lineage>
</organism>
<feature type="domain" description="EF-hand" evidence="3">
    <location>
        <begin position="7"/>
        <end position="42"/>
    </location>
</feature>
<evidence type="ECO:0000313" key="5">
    <source>
        <dbReference type="Proteomes" id="UP000094236"/>
    </source>
</evidence>
<dbReference type="AlphaFoldDB" id="A0A1E4TP57"/>
<dbReference type="EMBL" id="KV454018">
    <property type="protein sequence ID" value="ODV93543.1"/>
    <property type="molecule type" value="Genomic_DNA"/>
</dbReference>